<name>A0A9D2I344_9FIRM</name>
<dbReference type="AlphaFoldDB" id="A0A9D2I344"/>
<accession>A0A9D2I344</accession>
<evidence type="ECO:0000313" key="2">
    <source>
        <dbReference type="Proteomes" id="UP000886858"/>
    </source>
</evidence>
<reference evidence="1" key="2">
    <citation type="submission" date="2021-04" db="EMBL/GenBank/DDBJ databases">
        <authorList>
            <person name="Gilroy R."/>
        </authorList>
    </citation>
    <scope>NUCLEOTIDE SEQUENCE</scope>
    <source>
        <strain evidence="1">CHK179-7159</strain>
    </source>
</reference>
<proteinExistence type="predicted"/>
<protein>
    <submittedName>
        <fullName evidence="1">Uncharacterized protein</fullName>
    </submittedName>
</protein>
<gene>
    <name evidence="1" type="ORF">H9717_04720</name>
</gene>
<dbReference type="Proteomes" id="UP000886858">
    <property type="component" value="Unassembled WGS sequence"/>
</dbReference>
<dbReference type="EMBL" id="DWYY01000052">
    <property type="protein sequence ID" value="HJA92406.1"/>
    <property type="molecule type" value="Genomic_DNA"/>
</dbReference>
<evidence type="ECO:0000313" key="1">
    <source>
        <dbReference type="EMBL" id="HJA92406.1"/>
    </source>
</evidence>
<comment type="caution">
    <text evidence="1">The sequence shown here is derived from an EMBL/GenBank/DDBJ whole genome shotgun (WGS) entry which is preliminary data.</text>
</comment>
<sequence>MYQITNIPLILVISEFADRLQGDVRIIPEGSGADTKYYAQVGADAASKKPLGRPIINFRAKVYSGGWGQSRFIIPEGYSTLEIISLSGNGNVYGYTGDETTDPSGTVLGLLSVTTYDISGYKEFGVRVNGNSGAQCMLY</sequence>
<reference evidence="1" key="1">
    <citation type="journal article" date="2021" name="PeerJ">
        <title>Extensive microbial diversity within the chicken gut microbiome revealed by metagenomics and culture.</title>
        <authorList>
            <person name="Gilroy R."/>
            <person name="Ravi A."/>
            <person name="Getino M."/>
            <person name="Pursley I."/>
            <person name="Horton D.L."/>
            <person name="Alikhan N.F."/>
            <person name="Baker D."/>
            <person name="Gharbi K."/>
            <person name="Hall N."/>
            <person name="Watson M."/>
            <person name="Adriaenssens E.M."/>
            <person name="Foster-Nyarko E."/>
            <person name="Jarju S."/>
            <person name="Secka A."/>
            <person name="Antonio M."/>
            <person name="Oren A."/>
            <person name="Chaudhuri R.R."/>
            <person name="La Ragione R."/>
            <person name="Hildebrand F."/>
            <person name="Pallen M.J."/>
        </authorList>
    </citation>
    <scope>NUCLEOTIDE SEQUENCE</scope>
    <source>
        <strain evidence="1">CHK179-7159</strain>
    </source>
</reference>
<organism evidence="1 2">
    <name type="scientific">Candidatus Eisenbergiella merdipullorum</name>
    <dbReference type="NCBI Taxonomy" id="2838553"/>
    <lineage>
        <taxon>Bacteria</taxon>
        <taxon>Bacillati</taxon>
        <taxon>Bacillota</taxon>
        <taxon>Clostridia</taxon>
        <taxon>Lachnospirales</taxon>
        <taxon>Lachnospiraceae</taxon>
        <taxon>Eisenbergiella</taxon>
    </lineage>
</organism>